<dbReference type="GO" id="GO:0008483">
    <property type="term" value="F:transaminase activity"/>
    <property type="evidence" value="ECO:0007669"/>
    <property type="project" value="UniProtKB-KW"/>
</dbReference>
<feature type="domain" description="Aminotransferase class V" evidence="6">
    <location>
        <begin position="35"/>
        <end position="393"/>
    </location>
</feature>
<dbReference type="SUPFAM" id="SSF53383">
    <property type="entry name" value="PLP-dependent transferases"/>
    <property type="match status" value="1"/>
</dbReference>
<dbReference type="PROSITE" id="PS00595">
    <property type="entry name" value="AA_TRANSFER_CLASS_5"/>
    <property type="match status" value="1"/>
</dbReference>
<comment type="catalytic activity">
    <reaction evidence="4">
        <text>(sulfur carrier)-H + L-cysteine = (sulfur carrier)-SH + L-alanine</text>
        <dbReference type="Rhea" id="RHEA:43892"/>
        <dbReference type="Rhea" id="RHEA-COMP:14737"/>
        <dbReference type="Rhea" id="RHEA-COMP:14739"/>
        <dbReference type="ChEBI" id="CHEBI:29917"/>
        <dbReference type="ChEBI" id="CHEBI:35235"/>
        <dbReference type="ChEBI" id="CHEBI:57972"/>
        <dbReference type="ChEBI" id="CHEBI:64428"/>
        <dbReference type="EC" id="2.8.1.7"/>
    </reaction>
</comment>
<dbReference type="Pfam" id="PF00266">
    <property type="entry name" value="Aminotran_5"/>
    <property type="match status" value="1"/>
</dbReference>
<accession>A0A2X4U024</accession>
<keyword evidence="3" id="KW-0663">Pyridoxal phosphate</keyword>
<dbReference type="KEGG" id="rcr:NCTC10994_02219"/>
<dbReference type="InterPro" id="IPR020578">
    <property type="entry name" value="Aminotrans_V_PyrdxlP_BS"/>
</dbReference>
<dbReference type="PANTHER" id="PTHR43586:SF8">
    <property type="entry name" value="CYSTEINE DESULFURASE 1, CHLOROPLASTIC"/>
    <property type="match status" value="1"/>
</dbReference>
<dbReference type="Proteomes" id="UP000249091">
    <property type="component" value="Chromosome 1"/>
</dbReference>
<keyword evidence="7" id="KW-0808">Transferase</keyword>
<dbReference type="InterPro" id="IPR015422">
    <property type="entry name" value="PyrdxlP-dep_Trfase_small"/>
</dbReference>
<keyword evidence="8" id="KW-1185">Reference proteome</keyword>
<reference evidence="7 8" key="1">
    <citation type="submission" date="2018-06" db="EMBL/GenBank/DDBJ databases">
        <authorList>
            <consortium name="Pathogen Informatics"/>
            <person name="Doyle S."/>
        </authorList>
    </citation>
    <scope>NUCLEOTIDE SEQUENCE [LARGE SCALE GENOMIC DNA]</scope>
    <source>
        <strain evidence="7 8">NCTC10994</strain>
    </source>
</reference>
<dbReference type="InterPro" id="IPR000192">
    <property type="entry name" value="Aminotrans_V_dom"/>
</dbReference>
<organism evidence="7 8">
    <name type="scientific">Rhodococcus coprophilus</name>
    <dbReference type="NCBI Taxonomy" id="38310"/>
    <lineage>
        <taxon>Bacteria</taxon>
        <taxon>Bacillati</taxon>
        <taxon>Actinomycetota</taxon>
        <taxon>Actinomycetes</taxon>
        <taxon>Mycobacteriales</taxon>
        <taxon>Nocardiaceae</taxon>
        <taxon>Rhodococcus</taxon>
    </lineage>
</organism>
<protein>
    <submittedName>
        <fullName evidence="7">Aminotransferase</fullName>
        <ecNumber evidence="7">2.8.1.7</ecNumber>
    </submittedName>
</protein>
<dbReference type="EMBL" id="LS483468">
    <property type="protein sequence ID" value="SQI32511.1"/>
    <property type="molecule type" value="Genomic_DNA"/>
</dbReference>
<keyword evidence="7" id="KW-0032">Aminotransferase</keyword>
<evidence type="ECO:0000256" key="2">
    <source>
        <dbReference type="ARBA" id="ARBA00010447"/>
    </source>
</evidence>
<comment type="cofactor">
    <cofactor evidence="1 5">
        <name>pyridoxal 5'-phosphate</name>
        <dbReference type="ChEBI" id="CHEBI:597326"/>
    </cofactor>
</comment>
<gene>
    <name evidence="7" type="primary">sufS_3</name>
    <name evidence="7" type="ORF">NCTC10994_02219</name>
</gene>
<evidence type="ECO:0000313" key="8">
    <source>
        <dbReference type="Proteomes" id="UP000249091"/>
    </source>
</evidence>
<evidence type="ECO:0000259" key="6">
    <source>
        <dbReference type="Pfam" id="PF00266"/>
    </source>
</evidence>
<dbReference type="Gene3D" id="3.40.640.10">
    <property type="entry name" value="Type I PLP-dependent aspartate aminotransferase-like (Major domain)"/>
    <property type="match status" value="1"/>
</dbReference>
<sequence length="437" mass="45291">MTAVSTTTCIAPFARVSGCDVQVPLVQGGSCTYANFDYAASAPALATVTDRIAELLPYYASVHRGAGYASRVSTASYEDARESVARFVGADADQVVVFTRNTTDSLNLLAGAVPGDVVVLDIEHHATLLPWKNSRVVVAADTISETVRRLAAELIRKPAALLAVTGASNVTGEVLPIGELAALAHSCGARILVDGAQLVPHRRVDLAADGIDYLAFSGHKLYAPFGAGVLVGRRDWLDTAEPYLAGGGAVREVTIDGAEWACAPARHEAGTPNVLGVAALAAACDTLGGFDTGAAIRHEEELCRLLVDGLSGLEGVEILKLWDDATDCVGIVTFTVAGYEPGEVASYLSAEHGIGVRDGRFCAHPLLARVGRPGGAVRASLGLGSSSEDVDRLIAALQTLIADGPSWTHAKADGVWSPLPETRTGLAQSGEGASQCI</sequence>
<dbReference type="PANTHER" id="PTHR43586">
    <property type="entry name" value="CYSTEINE DESULFURASE"/>
    <property type="match status" value="1"/>
</dbReference>
<dbReference type="AlphaFoldDB" id="A0A2X4U024"/>
<dbReference type="InterPro" id="IPR015421">
    <property type="entry name" value="PyrdxlP-dep_Trfase_major"/>
</dbReference>
<evidence type="ECO:0000256" key="1">
    <source>
        <dbReference type="ARBA" id="ARBA00001933"/>
    </source>
</evidence>
<name>A0A2X4U024_9NOCA</name>
<dbReference type="InterPro" id="IPR015424">
    <property type="entry name" value="PyrdxlP-dep_Trfase"/>
</dbReference>
<dbReference type="Gene3D" id="3.90.1150.10">
    <property type="entry name" value="Aspartate Aminotransferase, domain 1"/>
    <property type="match status" value="1"/>
</dbReference>
<evidence type="ECO:0000256" key="5">
    <source>
        <dbReference type="RuleBase" id="RU004504"/>
    </source>
</evidence>
<dbReference type="RefSeq" id="WP_072702650.1">
    <property type="nucleotide sequence ID" value="NZ_JAFBBL010000001.1"/>
</dbReference>
<evidence type="ECO:0000256" key="4">
    <source>
        <dbReference type="ARBA" id="ARBA00050776"/>
    </source>
</evidence>
<dbReference type="GO" id="GO:0031071">
    <property type="term" value="F:cysteine desulfurase activity"/>
    <property type="evidence" value="ECO:0007669"/>
    <property type="project" value="UniProtKB-EC"/>
</dbReference>
<dbReference type="STRING" id="1219011.GCA_001895045_03312"/>
<evidence type="ECO:0000256" key="3">
    <source>
        <dbReference type="ARBA" id="ARBA00022898"/>
    </source>
</evidence>
<proteinExistence type="inferred from homology"/>
<comment type="similarity">
    <text evidence="2">Belongs to the class-V pyridoxal-phosphate-dependent aminotransferase family. Csd subfamily.</text>
</comment>
<dbReference type="EC" id="2.8.1.7" evidence="7"/>
<evidence type="ECO:0000313" key="7">
    <source>
        <dbReference type="EMBL" id="SQI32511.1"/>
    </source>
</evidence>